<reference evidence="5 6" key="1">
    <citation type="journal article" date="2016" name="PLoS ONE">
        <title>A First Insight into the Genome of the Filter-Feeder Mussel Mytilus galloprovincialis.</title>
        <authorList>
            <person name="Murgarella M."/>
            <person name="Puiu D."/>
            <person name="Novoa B."/>
            <person name="Figueras A."/>
            <person name="Posada D."/>
            <person name="Canchaya C."/>
        </authorList>
    </citation>
    <scope>NUCLEOTIDE SEQUENCE [LARGE SCALE GENOMIC DNA]</scope>
    <source>
        <tissue evidence="5">Muscle</tissue>
    </source>
</reference>
<keyword evidence="2 3" id="KW-0040">ANK repeat</keyword>
<dbReference type="SMART" id="SM00248">
    <property type="entry name" value="ANK"/>
    <property type="match status" value="2"/>
</dbReference>
<feature type="repeat" description="ANK" evidence="3">
    <location>
        <begin position="14"/>
        <end position="46"/>
    </location>
</feature>
<dbReference type="PANTHER" id="PTHR24173:SF74">
    <property type="entry name" value="ANKYRIN REPEAT DOMAIN-CONTAINING PROTEIN 16"/>
    <property type="match status" value="1"/>
</dbReference>
<gene>
    <name evidence="5" type="ORF">AM593_04355</name>
</gene>
<evidence type="ECO:0000313" key="5">
    <source>
        <dbReference type="EMBL" id="OPL07303.1"/>
    </source>
</evidence>
<evidence type="ECO:0000256" key="2">
    <source>
        <dbReference type="ARBA" id="ARBA00023043"/>
    </source>
</evidence>
<evidence type="ECO:0000256" key="4">
    <source>
        <dbReference type="SAM" id="MobiDB-lite"/>
    </source>
</evidence>
<proteinExistence type="predicted"/>
<evidence type="ECO:0000256" key="1">
    <source>
        <dbReference type="ARBA" id="ARBA00022737"/>
    </source>
</evidence>
<dbReference type="Proteomes" id="UP000266721">
    <property type="component" value="Unassembled WGS sequence"/>
</dbReference>
<dbReference type="Gene3D" id="1.25.40.20">
    <property type="entry name" value="Ankyrin repeat-containing domain"/>
    <property type="match status" value="2"/>
</dbReference>
<keyword evidence="6" id="KW-1185">Reference proteome</keyword>
<dbReference type="PRINTS" id="PR01415">
    <property type="entry name" value="ANKYRIN"/>
</dbReference>
<evidence type="ECO:0000256" key="3">
    <source>
        <dbReference type="PROSITE-ProRule" id="PRU00023"/>
    </source>
</evidence>
<feature type="non-terminal residue" evidence="5">
    <location>
        <position position="1"/>
    </location>
</feature>
<dbReference type="PROSITE" id="PS50088">
    <property type="entry name" value="ANK_REPEAT"/>
    <property type="match status" value="2"/>
</dbReference>
<accession>A0A3R5TF91</accession>
<dbReference type="SMR" id="A0A3R5TF91"/>
<protein>
    <submittedName>
        <fullName evidence="5">Uncharacterized protein</fullName>
    </submittedName>
</protein>
<dbReference type="AlphaFoldDB" id="A0A3R5TF91"/>
<organism evidence="5 6">
    <name type="scientific">Mytilus galloprovincialis</name>
    <name type="common">Mediterranean mussel</name>
    <dbReference type="NCBI Taxonomy" id="29158"/>
    <lineage>
        <taxon>Eukaryota</taxon>
        <taxon>Metazoa</taxon>
        <taxon>Spiralia</taxon>
        <taxon>Lophotrochozoa</taxon>
        <taxon>Mollusca</taxon>
        <taxon>Bivalvia</taxon>
        <taxon>Autobranchia</taxon>
        <taxon>Pteriomorphia</taxon>
        <taxon>Mytilida</taxon>
        <taxon>Mytiloidea</taxon>
        <taxon>Mytilidae</taxon>
        <taxon>Mytilinae</taxon>
        <taxon>Mytilus</taxon>
    </lineage>
</organism>
<dbReference type="InterPro" id="IPR002110">
    <property type="entry name" value="Ankyrin_rpt"/>
</dbReference>
<dbReference type="PANTHER" id="PTHR24173">
    <property type="entry name" value="ANKYRIN REPEAT CONTAINING"/>
    <property type="match status" value="1"/>
</dbReference>
<dbReference type="EMBL" id="KV623824">
    <property type="protein sequence ID" value="OPL07303.1"/>
    <property type="molecule type" value="Genomic_DNA"/>
</dbReference>
<keyword evidence="1" id="KW-0677">Repeat</keyword>
<sequence>LIENGADVDSKNEEEQTPLHLAADNGRTNCVRELLSADHSAANDEDENSNTPLHLAALSGHSKVANLLLTNGADVSAR</sequence>
<name>A0A3R5TF91_MYTGA</name>
<feature type="repeat" description="ANK" evidence="3">
    <location>
        <begin position="48"/>
        <end position="78"/>
    </location>
</feature>
<dbReference type="InterPro" id="IPR036770">
    <property type="entry name" value="Ankyrin_rpt-contain_sf"/>
</dbReference>
<evidence type="ECO:0000313" key="6">
    <source>
        <dbReference type="Proteomes" id="UP000266721"/>
    </source>
</evidence>
<dbReference type="SUPFAM" id="SSF48403">
    <property type="entry name" value="Ankyrin repeat"/>
    <property type="match status" value="1"/>
</dbReference>
<feature type="region of interest" description="Disordered" evidence="4">
    <location>
        <begin position="1"/>
        <end position="24"/>
    </location>
</feature>
<dbReference type="PROSITE" id="PS50297">
    <property type="entry name" value="ANK_REP_REGION"/>
    <property type="match status" value="2"/>
</dbReference>
<dbReference type="Pfam" id="PF12796">
    <property type="entry name" value="Ank_2"/>
    <property type="match status" value="1"/>
</dbReference>